<keyword evidence="2" id="KW-0479">Metal-binding</keyword>
<dbReference type="InterPro" id="IPR001878">
    <property type="entry name" value="Znf_CCHC"/>
</dbReference>
<dbReference type="SMART" id="SM00343">
    <property type="entry name" value="ZnF_C2HC"/>
    <property type="match status" value="4"/>
</dbReference>
<keyword evidence="2" id="KW-0863">Zinc-finger</keyword>
<name>A0A9P6ZWD8_9AGAM</name>
<keyword evidence="6" id="KW-1185">Reference proteome</keyword>
<evidence type="ECO:0000313" key="5">
    <source>
        <dbReference type="EMBL" id="KAG1777786.1"/>
    </source>
</evidence>
<dbReference type="InterPro" id="IPR036875">
    <property type="entry name" value="Znf_CCHC_sf"/>
</dbReference>
<reference evidence="5" key="1">
    <citation type="journal article" date="2020" name="New Phytol.">
        <title>Comparative genomics reveals dynamic genome evolution in host specialist ectomycorrhizal fungi.</title>
        <authorList>
            <person name="Lofgren L.A."/>
            <person name="Nguyen N.H."/>
            <person name="Vilgalys R."/>
            <person name="Ruytinx J."/>
            <person name="Liao H.L."/>
            <person name="Branco S."/>
            <person name="Kuo A."/>
            <person name="LaButti K."/>
            <person name="Lipzen A."/>
            <person name="Andreopoulos W."/>
            <person name="Pangilinan J."/>
            <person name="Riley R."/>
            <person name="Hundley H."/>
            <person name="Na H."/>
            <person name="Barry K."/>
            <person name="Grigoriev I.V."/>
            <person name="Stajich J.E."/>
            <person name="Kennedy P.G."/>
        </authorList>
    </citation>
    <scope>NUCLEOTIDE SEQUENCE</scope>
    <source>
        <strain evidence="5">DOB743</strain>
    </source>
</reference>
<evidence type="ECO:0000259" key="4">
    <source>
        <dbReference type="PROSITE" id="PS50158"/>
    </source>
</evidence>
<evidence type="ECO:0000313" key="6">
    <source>
        <dbReference type="Proteomes" id="UP000714275"/>
    </source>
</evidence>
<feature type="domain" description="CCHC-type" evidence="4">
    <location>
        <begin position="213"/>
        <end position="226"/>
    </location>
</feature>
<dbReference type="PANTHER" id="PTHR46242:SF1">
    <property type="entry name" value="ZINC FINGER CCHC DOMAIN-CONTAINING PROTEIN 9"/>
    <property type="match status" value="1"/>
</dbReference>
<feature type="region of interest" description="Disordered" evidence="3">
    <location>
        <begin position="1"/>
        <end position="113"/>
    </location>
</feature>
<feature type="compositionally biased region" description="Basic and acidic residues" evidence="3">
    <location>
        <begin position="65"/>
        <end position="74"/>
    </location>
</feature>
<sequence>MTRITDFGRKRTHVEAGFPDDSKPVEEPAEPHASTSTLPSAESQPHKSDQVPPKKKRKRTKKPKGNGDEDKAQDVGDSETAKVVPKKKLKDKRKPKARPDPAQRSESRRQKRIAEKYADTTCFACRQKGHTARDCPTIRNEASGSGGVARQKTVGICYRCGSNQHTLSRCKAPEDPHHPLPFASCFVCSGKGHLASSCPQNKDRGVYPNGGCCKLCGETSHLAKDCGLRKQAQSGTATFVGTGQSAGADEDDFHTFKRRNADVDKDIKKDEGAKKKVDAKFAPYSGTVKSFGTPVGDSAKVKVVYF</sequence>
<evidence type="ECO:0000256" key="2">
    <source>
        <dbReference type="PROSITE-ProRule" id="PRU00047"/>
    </source>
</evidence>
<evidence type="ECO:0000256" key="1">
    <source>
        <dbReference type="ARBA" id="ARBA00022664"/>
    </source>
</evidence>
<feature type="compositionally biased region" description="Basic residues" evidence="3">
    <location>
        <begin position="84"/>
        <end position="96"/>
    </location>
</feature>
<dbReference type="InterPro" id="IPR042246">
    <property type="entry name" value="ZCCHC9"/>
</dbReference>
<dbReference type="Pfam" id="PF00098">
    <property type="entry name" value="zf-CCHC"/>
    <property type="match status" value="1"/>
</dbReference>
<dbReference type="PANTHER" id="PTHR46242">
    <property type="entry name" value="ZINC FINGER CCHC DOMAIN-CONTAINING PROTEIN 9 ZCCHC9"/>
    <property type="match status" value="1"/>
</dbReference>
<evidence type="ECO:0000256" key="3">
    <source>
        <dbReference type="SAM" id="MobiDB-lite"/>
    </source>
</evidence>
<dbReference type="GO" id="GO:0008270">
    <property type="term" value="F:zinc ion binding"/>
    <property type="evidence" value="ECO:0007669"/>
    <property type="project" value="UniProtKB-KW"/>
</dbReference>
<dbReference type="GO" id="GO:0006397">
    <property type="term" value="P:mRNA processing"/>
    <property type="evidence" value="ECO:0007669"/>
    <property type="project" value="UniProtKB-KW"/>
</dbReference>
<feature type="domain" description="CCHC-type" evidence="4">
    <location>
        <begin position="185"/>
        <end position="200"/>
    </location>
</feature>
<accession>A0A9P6ZWD8</accession>
<dbReference type="GO" id="GO:0003676">
    <property type="term" value="F:nucleic acid binding"/>
    <property type="evidence" value="ECO:0007669"/>
    <property type="project" value="InterPro"/>
</dbReference>
<dbReference type="AlphaFoldDB" id="A0A9P6ZWD8"/>
<keyword evidence="2" id="KW-0862">Zinc</keyword>
<dbReference type="EMBL" id="JABBWD010000019">
    <property type="protein sequence ID" value="KAG1777786.1"/>
    <property type="molecule type" value="Genomic_DNA"/>
</dbReference>
<protein>
    <recommendedName>
        <fullName evidence="4">CCHC-type domain-containing protein</fullName>
    </recommendedName>
</protein>
<feature type="domain" description="CCHC-type" evidence="4">
    <location>
        <begin position="122"/>
        <end position="136"/>
    </location>
</feature>
<comment type="caution">
    <text evidence="5">The sequence shown here is derived from an EMBL/GenBank/DDBJ whole genome shotgun (WGS) entry which is preliminary data.</text>
</comment>
<feature type="compositionally biased region" description="Polar residues" evidence="3">
    <location>
        <begin position="33"/>
        <end position="43"/>
    </location>
</feature>
<feature type="compositionally biased region" description="Basic and acidic residues" evidence="3">
    <location>
        <begin position="97"/>
        <end position="113"/>
    </location>
</feature>
<dbReference type="Proteomes" id="UP000714275">
    <property type="component" value="Unassembled WGS sequence"/>
</dbReference>
<dbReference type="SUPFAM" id="SSF57756">
    <property type="entry name" value="Retrovirus zinc finger-like domains"/>
    <property type="match status" value="2"/>
</dbReference>
<dbReference type="PROSITE" id="PS50158">
    <property type="entry name" value="ZF_CCHC"/>
    <property type="match status" value="3"/>
</dbReference>
<feature type="compositionally biased region" description="Basic residues" evidence="3">
    <location>
        <begin position="53"/>
        <end position="64"/>
    </location>
</feature>
<proteinExistence type="predicted"/>
<gene>
    <name evidence="5" type="ORF">EV702DRAFT_223549</name>
</gene>
<dbReference type="Gene3D" id="4.10.60.10">
    <property type="entry name" value="Zinc finger, CCHC-type"/>
    <property type="match status" value="2"/>
</dbReference>
<dbReference type="GO" id="GO:0005730">
    <property type="term" value="C:nucleolus"/>
    <property type="evidence" value="ECO:0007669"/>
    <property type="project" value="TreeGrafter"/>
</dbReference>
<keyword evidence="1" id="KW-0507">mRNA processing</keyword>
<feature type="compositionally biased region" description="Basic and acidic residues" evidence="3">
    <location>
        <begin position="20"/>
        <end position="30"/>
    </location>
</feature>
<organism evidence="5 6">
    <name type="scientific">Suillus placidus</name>
    <dbReference type="NCBI Taxonomy" id="48579"/>
    <lineage>
        <taxon>Eukaryota</taxon>
        <taxon>Fungi</taxon>
        <taxon>Dikarya</taxon>
        <taxon>Basidiomycota</taxon>
        <taxon>Agaricomycotina</taxon>
        <taxon>Agaricomycetes</taxon>
        <taxon>Agaricomycetidae</taxon>
        <taxon>Boletales</taxon>
        <taxon>Suillineae</taxon>
        <taxon>Suillaceae</taxon>
        <taxon>Suillus</taxon>
    </lineage>
</organism>
<dbReference type="OrthoDB" id="3863715at2759"/>